<dbReference type="Proteomes" id="UP001056937">
    <property type="component" value="Chromosome 2"/>
</dbReference>
<accession>A0ABY4XD58</accession>
<evidence type="ECO:0000313" key="3">
    <source>
        <dbReference type="Proteomes" id="UP001056937"/>
    </source>
</evidence>
<proteinExistence type="predicted"/>
<dbReference type="RefSeq" id="WP_252168662.1">
    <property type="nucleotide sequence ID" value="NZ_CP084931.1"/>
</dbReference>
<protein>
    <recommendedName>
        <fullName evidence="4">DUF2946 domain-containing protein</fullName>
    </recommendedName>
</protein>
<feature type="compositionally biased region" description="Pro residues" evidence="1">
    <location>
        <begin position="133"/>
        <end position="153"/>
    </location>
</feature>
<name>A0ABY4XD58_9SPHN</name>
<gene>
    <name evidence="2" type="ORF">LHA26_19060</name>
</gene>
<keyword evidence="3" id="KW-1185">Reference proteome</keyword>
<organism evidence="2 3">
    <name type="scientific">Sphingomonas morindae</name>
    <dbReference type="NCBI Taxonomy" id="1541170"/>
    <lineage>
        <taxon>Bacteria</taxon>
        <taxon>Pseudomonadati</taxon>
        <taxon>Pseudomonadota</taxon>
        <taxon>Alphaproteobacteria</taxon>
        <taxon>Sphingomonadales</taxon>
        <taxon>Sphingomonadaceae</taxon>
        <taxon>Sphingomonas</taxon>
    </lineage>
</organism>
<evidence type="ECO:0000256" key="1">
    <source>
        <dbReference type="SAM" id="MobiDB-lite"/>
    </source>
</evidence>
<dbReference type="EMBL" id="CP084931">
    <property type="protein sequence ID" value="USI74848.1"/>
    <property type="molecule type" value="Genomic_DNA"/>
</dbReference>
<reference evidence="2" key="1">
    <citation type="journal article" date="2022" name="Toxins">
        <title>Genomic Analysis of Sphingopyxis sp. USTB-05 for Biodegrading Cyanobacterial Hepatotoxins.</title>
        <authorList>
            <person name="Liu C."/>
            <person name="Xu Q."/>
            <person name="Zhao Z."/>
            <person name="Zhang H."/>
            <person name="Liu X."/>
            <person name="Yin C."/>
            <person name="Liu Y."/>
            <person name="Yan H."/>
        </authorList>
    </citation>
    <scope>NUCLEOTIDE SEQUENCE</scope>
    <source>
        <strain evidence="2">NBD5</strain>
    </source>
</reference>
<evidence type="ECO:0000313" key="2">
    <source>
        <dbReference type="EMBL" id="USI74848.1"/>
    </source>
</evidence>
<sequence length="153" mass="15709">MSSAGGSRGHGRPAWGALLLALLALLVKLAVPAGFMIDTSGRLAGLVPCSGYGPEAAPQRMAAPMAAMPGMAMPIAAPDHASAPHRHGRTGDQAESPCGFWGHAPAAMALADPIQLARALAFVRAMGVRRPPARPAAPPLRWRPPLRAPPRAA</sequence>
<evidence type="ECO:0008006" key="4">
    <source>
        <dbReference type="Google" id="ProtNLM"/>
    </source>
</evidence>
<feature type="region of interest" description="Disordered" evidence="1">
    <location>
        <begin position="130"/>
        <end position="153"/>
    </location>
</feature>